<feature type="region of interest" description="Disordered" evidence="1">
    <location>
        <begin position="156"/>
        <end position="176"/>
    </location>
</feature>
<feature type="compositionally biased region" description="Low complexity" evidence="1">
    <location>
        <begin position="234"/>
        <end position="244"/>
    </location>
</feature>
<organism evidence="2 3">
    <name type="scientific">Bodo saltans</name>
    <name type="common">Flagellated protozoan</name>
    <dbReference type="NCBI Taxonomy" id="75058"/>
    <lineage>
        <taxon>Eukaryota</taxon>
        <taxon>Discoba</taxon>
        <taxon>Euglenozoa</taxon>
        <taxon>Kinetoplastea</taxon>
        <taxon>Metakinetoplastina</taxon>
        <taxon>Eubodonida</taxon>
        <taxon>Bodonidae</taxon>
        <taxon>Bodo</taxon>
    </lineage>
</organism>
<evidence type="ECO:0000313" key="3">
    <source>
        <dbReference type="Proteomes" id="UP000051952"/>
    </source>
</evidence>
<proteinExistence type="predicted"/>
<protein>
    <submittedName>
        <fullName evidence="2">Uncharacterized protein</fullName>
    </submittedName>
</protein>
<evidence type="ECO:0000313" key="2">
    <source>
        <dbReference type="EMBL" id="CUG87915.1"/>
    </source>
</evidence>
<feature type="region of interest" description="Disordered" evidence="1">
    <location>
        <begin position="228"/>
        <end position="317"/>
    </location>
</feature>
<name>A0A0S4JCZ5_BODSA</name>
<dbReference type="AlphaFoldDB" id="A0A0S4JCZ5"/>
<evidence type="ECO:0000256" key="1">
    <source>
        <dbReference type="SAM" id="MobiDB-lite"/>
    </source>
</evidence>
<feature type="region of interest" description="Disordered" evidence="1">
    <location>
        <begin position="24"/>
        <end position="46"/>
    </location>
</feature>
<feature type="non-terminal residue" evidence="2">
    <location>
        <position position="364"/>
    </location>
</feature>
<dbReference type="EMBL" id="CYKH01001598">
    <property type="protein sequence ID" value="CUG87915.1"/>
    <property type="molecule type" value="Genomic_DNA"/>
</dbReference>
<sequence length="364" mass="38743">MLHSTIVDVRIGISLSPPVVAVNRKSSKDMDDNTPDESNEVEHSIAPPHQVDSAVDISSGAGPAEPIAKVSSQSSWIDALANESHAVEEVVPMQREEIEEIEAQLHHPAETTNKDIEEFIVMQGTGDLTHISGHDENAEVMHFEPPVTEAIVTGTTEVTSNESPPPPPQPTEGVSEPCLTTETHRAALTSPDAVPGSTPDDTEVVEAVTESNNCVDDGALLTKQDTLPAAAEGSSPLPSQPSLLETPQHHNNSTIRRKSNHRDATTSPIRGDRIPKSKTSTPLQSTTTILSRSSTPTSKAQHNPTSTHSKLSTTLPSLRNVRSTYETQIATMERVVQARSGGGGGGSSFLSAMFKFAQGKSTNL</sequence>
<keyword evidence="3" id="KW-1185">Reference proteome</keyword>
<dbReference type="Proteomes" id="UP000051952">
    <property type="component" value="Unassembled WGS sequence"/>
</dbReference>
<accession>A0A0S4JCZ5</accession>
<reference evidence="3" key="1">
    <citation type="submission" date="2015-09" db="EMBL/GenBank/DDBJ databases">
        <authorList>
            <consortium name="Pathogen Informatics"/>
        </authorList>
    </citation>
    <scope>NUCLEOTIDE SEQUENCE [LARGE SCALE GENOMIC DNA]</scope>
    <source>
        <strain evidence="3">Lake Konstanz</strain>
    </source>
</reference>
<dbReference type="VEuPathDB" id="TriTrypDB:BSAL_12665"/>
<gene>
    <name evidence="2" type="ORF">BSAL_12665</name>
</gene>
<feature type="compositionally biased region" description="Polar residues" evidence="1">
    <location>
        <begin position="277"/>
        <end position="317"/>
    </location>
</feature>